<dbReference type="Proteomes" id="UP001202328">
    <property type="component" value="Unassembled WGS sequence"/>
</dbReference>
<reference evidence="2" key="1">
    <citation type="submission" date="2022-04" db="EMBL/GenBank/DDBJ databases">
        <title>A functionally conserved STORR gene fusion in Papaver species that diverged 16.8 million years ago.</title>
        <authorList>
            <person name="Catania T."/>
        </authorList>
    </citation>
    <scope>NUCLEOTIDE SEQUENCE</scope>
    <source>
        <strain evidence="2">S-188037</strain>
    </source>
</reference>
<proteinExistence type="predicted"/>
<feature type="signal peptide" evidence="1">
    <location>
        <begin position="1"/>
        <end position="22"/>
    </location>
</feature>
<protein>
    <submittedName>
        <fullName evidence="2">Uncharacterized protein</fullName>
    </submittedName>
</protein>
<evidence type="ECO:0000256" key="1">
    <source>
        <dbReference type="SAM" id="SignalP"/>
    </source>
</evidence>
<evidence type="ECO:0000313" key="3">
    <source>
        <dbReference type="Proteomes" id="UP001202328"/>
    </source>
</evidence>
<comment type="caution">
    <text evidence="2">The sequence shown here is derived from an EMBL/GenBank/DDBJ whole genome shotgun (WGS) entry which is preliminary data.</text>
</comment>
<accession>A0AAD4SMG1</accession>
<dbReference type="EMBL" id="JAJJMB010010117">
    <property type="protein sequence ID" value="KAI3910776.1"/>
    <property type="molecule type" value="Genomic_DNA"/>
</dbReference>
<sequence length="96" mass="10681">MATKSLLMCILVLSIAVQFCRADDDDLDKGEGEGYGEVFCHMRCNKPCEAQLKMHNVNETFRAVDDTKKFIKKSIGGATTDPILRSDSLISMFGIF</sequence>
<keyword evidence="3" id="KW-1185">Reference proteome</keyword>
<name>A0AAD4SMG1_9MAGN</name>
<feature type="chain" id="PRO_5042207005" evidence="1">
    <location>
        <begin position="23"/>
        <end position="96"/>
    </location>
</feature>
<feature type="non-terminal residue" evidence="2">
    <location>
        <position position="1"/>
    </location>
</feature>
<dbReference type="Gene3D" id="1.10.287.720">
    <property type="entry name" value="Pollen allergen ole e 6"/>
    <property type="match status" value="1"/>
</dbReference>
<organism evidence="2 3">
    <name type="scientific">Papaver atlanticum</name>
    <dbReference type="NCBI Taxonomy" id="357466"/>
    <lineage>
        <taxon>Eukaryota</taxon>
        <taxon>Viridiplantae</taxon>
        <taxon>Streptophyta</taxon>
        <taxon>Embryophyta</taxon>
        <taxon>Tracheophyta</taxon>
        <taxon>Spermatophyta</taxon>
        <taxon>Magnoliopsida</taxon>
        <taxon>Ranunculales</taxon>
        <taxon>Papaveraceae</taxon>
        <taxon>Papaveroideae</taxon>
        <taxon>Papaver</taxon>
    </lineage>
</organism>
<gene>
    <name evidence="2" type="ORF">MKW98_030584</name>
</gene>
<dbReference type="InterPro" id="IPR036466">
    <property type="entry name" value="Pollen_allergen_ole-e-6_sf"/>
</dbReference>
<keyword evidence="1" id="KW-0732">Signal</keyword>
<dbReference type="AlphaFoldDB" id="A0AAD4SMG1"/>
<evidence type="ECO:0000313" key="2">
    <source>
        <dbReference type="EMBL" id="KAI3910776.1"/>
    </source>
</evidence>